<dbReference type="Pfam" id="PF02518">
    <property type="entry name" value="HATPase_c"/>
    <property type="match status" value="1"/>
</dbReference>
<dbReference type="InterPro" id="IPR050351">
    <property type="entry name" value="BphY/WalK/GraS-like"/>
</dbReference>
<evidence type="ECO:0000259" key="9">
    <source>
        <dbReference type="PROSITE" id="PS50109"/>
    </source>
</evidence>
<accession>A0A6N7XAI0</accession>
<keyword evidence="8" id="KW-0472">Membrane</keyword>
<dbReference type="GO" id="GO:0016036">
    <property type="term" value="P:cellular response to phosphate starvation"/>
    <property type="evidence" value="ECO:0007669"/>
    <property type="project" value="TreeGrafter"/>
</dbReference>
<keyword evidence="5" id="KW-0808">Transferase</keyword>
<dbReference type="Gene3D" id="1.10.287.130">
    <property type="match status" value="1"/>
</dbReference>
<comment type="subcellular location">
    <subcellularLocation>
        <location evidence="2">Membrane</location>
    </subcellularLocation>
</comment>
<keyword evidence="6 10" id="KW-0418">Kinase</keyword>
<keyword evidence="11" id="KW-1185">Reference proteome</keyword>
<evidence type="ECO:0000313" key="10">
    <source>
        <dbReference type="EMBL" id="MST61666.1"/>
    </source>
</evidence>
<dbReference type="GO" id="GO:0004721">
    <property type="term" value="F:phosphoprotein phosphatase activity"/>
    <property type="evidence" value="ECO:0007669"/>
    <property type="project" value="TreeGrafter"/>
</dbReference>
<gene>
    <name evidence="10" type="ORF">FYJ71_01585</name>
</gene>
<proteinExistence type="predicted"/>
<dbReference type="InterPro" id="IPR005467">
    <property type="entry name" value="His_kinase_dom"/>
</dbReference>
<dbReference type="GO" id="GO:0000155">
    <property type="term" value="F:phosphorelay sensor kinase activity"/>
    <property type="evidence" value="ECO:0007669"/>
    <property type="project" value="InterPro"/>
</dbReference>
<dbReference type="Pfam" id="PF00512">
    <property type="entry name" value="HisKA"/>
    <property type="match status" value="1"/>
</dbReference>
<dbReference type="SUPFAM" id="SSF47384">
    <property type="entry name" value="Homodimeric domain of signal transducing histidine kinase"/>
    <property type="match status" value="1"/>
</dbReference>
<organism evidence="10 11">
    <name type="scientific">Peptostreptococcus porci</name>
    <dbReference type="NCBI Taxonomy" id="2652282"/>
    <lineage>
        <taxon>Bacteria</taxon>
        <taxon>Bacillati</taxon>
        <taxon>Bacillota</taxon>
        <taxon>Clostridia</taxon>
        <taxon>Peptostreptococcales</taxon>
        <taxon>Peptostreptococcaceae</taxon>
        <taxon>Peptostreptococcus</taxon>
    </lineage>
</organism>
<protein>
    <recommendedName>
        <fullName evidence="3">histidine kinase</fullName>
        <ecNumber evidence="3">2.7.13.3</ecNumber>
    </recommendedName>
</protein>
<sequence length="481" mass="55661">MFFETKMSAIKNKKSIIKTMTRNLIASLFIISILSSVGINIVMNNYIDKIAQKSLEYELENTYYSDSVDDTVNRDDKSLRLPTNIFITDESGKKIVYSSNSLFDKENKKVKLLNEKLSKEDFSDGKTKTVEINGESYFVEMRSYSGFFDIDKIVETRRDSDVKSEKNSKKYRVFAYVNITEAKKPFIDLSLWFLGIFGITVLLAGFFNFFEQKKFSKDLVETQNYLKSIGSKKSNMKKPESSYEEFEEICTVADLVNDRLLRKEKIQQEFFQNASHQLRTPLMSIQGYREGYESGVIPKAEALDVIRMQTEKMSKLVEEILYISRFEERELDLSKVDLSQLLLQSCDFNRPVDRNIEVKFDLEEKIIAEVDEKSIEKVFDNLFSNAFRHCCQKVIVKIYTVKKSISACSEVVIQISNDGRLIDERDLPHIFDRFYKGYGGNTGLGLSIAKDILKKHYGSITVEVDSELNKFTIILPQFCHK</sequence>
<dbReference type="Gene3D" id="3.30.565.10">
    <property type="entry name" value="Histidine kinase-like ATPase, C-terminal domain"/>
    <property type="match status" value="1"/>
</dbReference>
<dbReference type="AlphaFoldDB" id="A0A6N7XAI0"/>
<evidence type="ECO:0000256" key="8">
    <source>
        <dbReference type="SAM" id="Phobius"/>
    </source>
</evidence>
<dbReference type="InterPro" id="IPR036890">
    <property type="entry name" value="HATPase_C_sf"/>
</dbReference>
<dbReference type="InterPro" id="IPR036097">
    <property type="entry name" value="HisK_dim/P_sf"/>
</dbReference>
<keyword evidence="8" id="KW-1133">Transmembrane helix</keyword>
<keyword evidence="4" id="KW-0597">Phosphoprotein</keyword>
<dbReference type="GO" id="GO:0005886">
    <property type="term" value="C:plasma membrane"/>
    <property type="evidence" value="ECO:0007669"/>
    <property type="project" value="TreeGrafter"/>
</dbReference>
<dbReference type="CDD" id="cd00075">
    <property type="entry name" value="HATPase"/>
    <property type="match status" value="1"/>
</dbReference>
<evidence type="ECO:0000313" key="11">
    <source>
        <dbReference type="Proteomes" id="UP000440713"/>
    </source>
</evidence>
<dbReference type="InterPro" id="IPR003594">
    <property type="entry name" value="HATPase_dom"/>
</dbReference>
<keyword evidence="8" id="KW-0812">Transmembrane</keyword>
<evidence type="ECO:0000256" key="3">
    <source>
        <dbReference type="ARBA" id="ARBA00012438"/>
    </source>
</evidence>
<dbReference type="EMBL" id="VUNE01000001">
    <property type="protein sequence ID" value="MST61666.1"/>
    <property type="molecule type" value="Genomic_DNA"/>
</dbReference>
<dbReference type="PANTHER" id="PTHR45453:SF1">
    <property type="entry name" value="PHOSPHATE REGULON SENSOR PROTEIN PHOR"/>
    <property type="match status" value="1"/>
</dbReference>
<comment type="caution">
    <text evidence="10">The sequence shown here is derived from an EMBL/GenBank/DDBJ whole genome shotgun (WGS) entry which is preliminary data.</text>
</comment>
<dbReference type="SUPFAM" id="SSF55874">
    <property type="entry name" value="ATPase domain of HSP90 chaperone/DNA topoisomerase II/histidine kinase"/>
    <property type="match status" value="1"/>
</dbReference>
<feature type="domain" description="Histidine kinase" evidence="9">
    <location>
        <begin position="273"/>
        <end position="479"/>
    </location>
</feature>
<dbReference type="SMART" id="SM00387">
    <property type="entry name" value="HATPase_c"/>
    <property type="match status" value="1"/>
</dbReference>
<comment type="catalytic activity">
    <reaction evidence="1">
        <text>ATP + protein L-histidine = ADP + protein N-phospho-L-histidine.</text>
        <dbReference type="EC" id="2.7.13.3"/>
    </reaction>
</comment>
<dbReference type="PRINTS" id="PR00344">
    <property type="entry name" value="BCTRLSENSOR"/>
</dbReference>
<keyword evidence="7" id="KW-0902">Two-component regulatory system</keyword>
<feature type="transmembrane region" description="Helical" evidence="8">
    <location>
        <begin position="189"/>
        <end position="210"/>
    </location>
</feature>
<evidence type="ECO:0000256" key="2">
    <source>
        <dbReference type="ARBA" id="ARBA00004370"/>
    </source>
</evidence>
<dbReference type="CDD" id="cd00082">
    <property type="entry name" value="HisKA"/>
    <property type="match status" value="1"/>
</dbReference>
<name>A0A6N7XAI0_9FIRM</name>
<dbReference type="Proteomes" id="UP000440713">
    <property type="component" value="Unassembled WGS sequence"/>
</dbReference>
<evidence type="ECO:0000256" key="1">
    <source>
        <dbReference type="ARBA" id="ARBA00000085"/>
    </source>
</evidence>
<evidence type="ECO:0000256" key="5">
    <source>
        <dbReference type="ARBA" id="ARBA00022679"/>
    </source>
</evidence>
<dbReference type="InterPro" id="IPR004358">
    <property type="entry name" value="Sig_transdc_His_kin-like_C"/>
</dbReference>
<reference evidence="10 11" key="1">
    <citation type="submission" date="2019-08" db="EMBL/GenBank/DDBJ databases">
        <title>In-depth cultivation of the pig gut microbiome towards novel bacterial diversity and tailored functional studies.</title>
        <authorList>
            <person name="Wylensek D."/>
            <person name="Hitch T.C.A."/>
            <person name="Clavel T."/>
        </authorList>
    </citation>
    <scope>NUCLEOTIDE SEQUENCE [LARGE SCALE GENOMIC DNA]</scope>
    <source>
        <strain evidence="10 11">WCA-SAB-591-4A-A</strain>
    </source>
</reference>
<dbReference type="SMART" id="SM00388">
    <property type="entry name" value="HisKA"/>
    <property type="match status" value="1"/>
</dbReference>
<evidence type="ECO:0000256" key="6">
    <source>
        <dbReference type="ARBA" id="ARBA00022777"/>
    </source>
</evidence>
<dbReference type="InterPro" id="IPR003661">
    <property type="entry name" value="HisK_dim/P_dom"/>
</dbReference>
<evidence type="ECO:0000256" key="7">
    <source>
        <dbReference type="ARBA" id="ARBA00023012"/>
    </source>
</evidence>
<dbReference type="EC" id="2.7.13.3" evidence="3"/>
<evidence type="ECO:0000256" key="4">
    <source>
        <dbReference type="ARBA" id="ARBA00022553"/>
    </source>
</evidence>
<dbReference type="PROSITE" id="PS50109">
    <property type="entry name" value="HIS_KIN"/>
    <property type="match status" value="1"/>
</dbReference>
<dbReference type="PANTHER" id="PTHR45453">
    <property type="entry name" value="PHOSPHATE REGULON SENSOR PROTEIN PHOR"/>
    <property type="match status" value="1"/>
</dbReference>